<evidence type="ECO:0000313" key="2">
    <source>
        <dbReference type="EMBL" id="KAL1139963.1"/>
    </source>
</evidence>
<evidence type="ECO:0000313" key="3">
    <source>
        <dbReference type="Proteomes" id="UP001558652"/>
    </source>
</evidence>
<evidence type="ECO:0000256" key="1">
    <source>
        <dbReference type="SAM" id="MobiDB-lite"/>
    </source>
</evidence>
<feature type="region of interest" description="Disordered" evidence="1">
    <location>
        <begin position="154"/>
        <end position="186"/>
    </location>
</feature>
<keyword evidence="3" id="KW-1185">Reference proteome</keyword>
<protein>
    <submittedName>
        <fullName evidence="2">Uncharacterized protein</fullName>
    </submittedName>
</protein>
<accession>A0ABD0ZCF2</accession>
<comment type="caution">
    <text evidence="2">The sequence shown here is derived from an EMBL/GenBank/DDBJ whole genome shotgun (WGS) entry which is preliminary data.</text>
</comment>
<reference evidence="2 3" key="1">
    <citation type="submission" date="2024-07" db="EMBL/GenBank/DDBJ databases">
        <title>Chromosome-level genome assembly of the water stick insect Ranatra chinensis (Heteroptera: Nepidae).</title>
        <authorList>
            <person name="Liu X."/>
        </authorList>
    </citation>
    <scope>NUCLEOTIDE SEQUENCE [LARGE SCALE GENOMIC DNA]</scope>
    <source>
        <strain evidence="2">Cailab_2021Rc</strain>
        <tissue evidence="2">Muscle</tissue>
    </source>
</reference>
<dbReference type="AlphaFoldDB" id="A0ABD0ZCF2"/>
<dbReference type="Proteomes" id="UP001558652">
    <property type="component" value="Unassembled WGS sequence"/>
</dbReference>
<gene>
    <name evidence="2" type="ORF">AAG570_006940</name>
</gene>
<organism evidence="2 3">
    <name type="scientific">Ranatra chinensis</name>
    <dbReference type="NCBI Taxonomy" id="642074"/>
    <lineage>
        <taxon>Eukaryota</taxon>
        <taxon>Metazoa</taxon>
        <taxon>Ecdysozoa</taxon>
        <taxon>Arthropoda</taxon>
        <taxon>Hexapoda</taxon>
        <taxon>Insecta</taxon>
        <taxon>Pterygota</taxon>
        <taxon>Neoptera</taxon>
        <taxon>Paraneoptera</taxon>
        <taxon>Hemiptera</taxon>
        <taxon>Heteroptera</taxon>
        <taxon>Panheteroptera</taxon>
        <taxon>Nepomorpha</taxon>
        <taxon>Nepidae</taxon>
        <taxon>Ranatrinae</taxon>
        <taxon>Ranatra</taxon>
    </lineage>
</organism>
<sequence>MSVLQHGLFVWCRDVSALAIAYRLKSLADRWMLSVRRDGKQSGGFFRGAAEASQSCRSITYESICVRPPDTPILVVTGGGLKYEWRATPVLCRLVAGSSSFSVWSAAVVPELSMGLCLIMRLQQAAIQHISEECTACMTACMPATTHALFSTPTYGRQEGRSGSRVDKGRNCAESRGGGSGPKRGGQASRLYAMFGSINRPLYSPPLCPAVFRFFCPIDSFEFGSYNFRVADRLLRKTGWVFGPENRMWLKFNLKPFVKYEVTCPVVSELRRMPSLWGRFVLKNNGSGLENLMTFSKSDPTPHSSAFNMGYLVSPYHYPNGTPPSIPVSMNMAEKCDIKKKKPNFRNEVILEEGCRVSWSPIWSNRTSFAESTSSC</sequence>
<name>A0ABD0ZCF2_9HEMI</name>
<proteinExistence type="predicted"/>
<feature type="compositionally biased region" description="Basic and acidic residues" evidence="1">
    <location>
        <begin position="158"/>
        <end position="173"/>
    </location>
</feature>
<dbReference type="EMBL" id="JBFDAA010000002">
    <property type="protein sequence ID" value="KAL1139963.1"/>
    <property type="molecule type" value="Genomic_DNA"/>
</dbReference>